<evidence type="ECO:0000313" key="2">
    <source>
        <dbReference type="Proteomes" id="UP001159042"/>
    </source>
</evidence>
<dbReference type="AlphaFoldDB" id="A0AAV8W332"/>
<comment type="caution">
    <text evidence="1">The sequence shown here is derived from an EMBL/GenBank/DDBJ whole genome shotgun (WGS) entry which is preliminary data.</text>
</comment>
<keyword evidence="2" id="KW-1185">Reference proteome</keyword>
<accession>A0AAV8W332</accession>
<dbReference type="EMBL" id="JANEYG010000014">
    <property type="protein sequence ID" value="KAJ8920511.1"/>
    <property type="molecule type" value="Genomic_DNA"/>
</dbReference>
<evidence type="ECO:0008006" key="3">
    <source>
        <dbReference type="Google" id="ProtNLM"/>
    </source>
</evidence>
<protein>
    <recommendedName>
        <fullName evidence="3">Metallothionein</fullName>
    </recommendedName>
</protein>
<reference evidence="1 2" key="1">
    <citation type="journal article" date="2023" name="Insect Mol. Biol.">
        <title>Genome sequencing provides insights into the evolution of gene families encoding plant cell wall-degrading enzymes in longhorned beetles.</title>
        <authorList>
            <person name="Shin N.R."/>
            <person name="Okamura Y."/>
            <person name="Kirsch R."/>
            <person name="Pauchet Y."/>
        </authorList>
    </citation>
    <scope>NUCLEOTIDE SEQUENCE [LARGE SCALE GENOMIC DNA]</scope>
    <source>
        <strain evidence="1">EAD_L_NR</strain>
    </source>
</reference>
<sequence>MSDCCKAKQEEKKEGGCIRILPKKCTLTTLEGEKVDCECVCNCTSKTCTEDCKCDCKCTPENAVKDTDGKYRCKCDCSC</sequence>
<evidence type="ECO:0000313" key="1">
    <source>
        <dbReference type="EMBL" id="KAJ8920511.1"/>
    </source>
</evidence>
<name>A0AAV8W332_9CUCU</name>
<gene>
    <name evidence="1" type="ORF">NQ315_005380</name>
</gene>
<dbReference type="Proteomes" id="UP001159042">
    <property type="component" value="Unassembled WGS sequence"/>
</dbReference>
<proteinExistence type="predicted"/>
<organism evidence="1 2">
    <name type="scientific">Exocentrus adspersus</name>
    <dbReference type="NCBI Taxonomy" id="1586481"/>
    <lineage>
        <taxon>Eukaryota</taxon>
        <taxon>Metazoa</taxon>
        <taxon>Ecdysozoa</taxon>
        <taxon>Arthropoda</taxon>
        <taxon>Hexapoda</taxon>
        <taxon>Insecta</taxon>
        <taxon>Pterygota</taxon>
        <taxon>Neoptera</taxon>
        <taxon>Endopterygota</taxon>
        <taxon>Coleoptera</taxon>
        <taxon>Polyphaga</taxon>
        <taxon>Cucujiformia</taxon>
        <taxon>Chrysomeloidea</taxon>
        <taxon>Cerambycidae</taxon>
        <taxon>Lamiinae</taxon>
        <taxon>Acanthocinini</taxon>
        <taxon>Exocentrus</taxon>
    </lineage>
</organism>